<feature type="compositionally biased region" description="Acidic residues" evidence="1">
    <location>
        <begin position="370"/>
        <end position="382"/>
    </location>
</feature>
<reference evidence="3" key="3">
    <citation type="submission" date="2016-03" db="UniProtKB">
        <authorList>
            <consortium name="EnsemblProtists"/>
        </authorList>
    </citation>
    <scope>IDENTIFICATION</scope>
</reference>
<evidence type="ECO:0000313" key="4">
    <source>
        <dbReference type="Proteomes" id="UP000011087"/>
    </source>
</evidence>
<name>L1ICR0_GUITC</name>
<dbReference type="HOGENOM" id="CLU_247564_0_0_1"/>
<feature type="compositionally biased region" description="Polar residues" evidence="1">
    <location>
        <begin position="354"/>
        <end position="364"/>
    </location>
</feature>
<protein>
    <submittedName>
        <fullName evidence="2 3">Uncharacterized protein</fullName>
    </submittedName>
</protein>
<organism evidence="2">
    <name type="scientific">Guillardia theta (strain CCMP2712)</name>
    <name type="common">Cryptophyte</name>
    <dbReference type="NCBI Taxonomy" id="905079"/>
    <lineage>
        <taxon>Eukaryota</taxon>
        <taxon>Cryptophyceae</taxon>
        <taxon>Pyrenomonadales</taxon>
        <taxon>Geminigeraceae</taxon>
        <taxon>Guillardia</taxon>
    </lineage>
</organism>
<dbReference type="RefSeq" id="XP_005820605.1">
    <property type="nucleotide sequence ID" value="XM_005820548.1"/>
</dbReference>
<gene>
    <name evidence="2" type="ORF">GUITHDRAFT_147755</name>
</gene>
<evidence type="ECO:0000313" key="2">
    <source>
        <dbReference type="EMBL" id="EKX33625.1"/>
    </source>
</evidence>
<dbReference type="Proteomes" id="UP000011087">
    <property type="component" value="Unassembled WGS sequence"/>
</dbReference>
<evidence type="ECO:0000256" key="1">
    <source>
        <dbReference type="SAM" id="MobiDB-lite"/>
    </source>
</evidence>
<reference evidence="4" key="2">
    <citation type="submission" date="2012-11" db="EMBL/GenBank/DDBJ databases">
        <authorList>
            <person name="Kuo A."/>
            <person name="Curtis B.A."/>
            <person name="Tanifuji G."/>
            <person name="Burki F."/>
            <person name="Gruber A."/>
            <person name="Irimia M."/>
            <person name="Maruyama S."/>
            <person name="Arias M.C."/>
            <person name="Ball S.G."/>
            <person name="Gile G.H."/>
            <person name="Hirakawa Y."/>
            <person name="Hopkins J.F."/>
            <person name="Rensing S.A."/>
            <person name="Schmutz J."/>
            <person name="Symeonidi A."/>
            <person name="Elias M."/>
            <person name="Eveleigh R.J."/>
            <person name="Herman E.K."/>
            <person name="Klute M.J."/>
            <person name="Nakayama T."/>
            <person name="Obornik M."/>
            <person name="Reyes-Prieto A."/>
            <person name="Armbrust E.V."/>
            <person name="Aves S.J."/>
            <person name="Beiko R.G."/>
            <person name="Coutinho P."/>
            <person name="Dacks J.B."/>
            <person name="Durnford D.G."/>
            <person name="Fast N.M."/>
            <person name="Green B.R."/>
            <person name="Grisdale C."/>
            <person name="Hempe F."/>
            <person name="Henrissat B."/>
            <person name="Hoppner M.P."/>
            <person name="Ishida K.-I."/>
            <person name="Kim E."/>
            <person name="Koreny L."/>
            <person name="Kroth P.G."/>
            <person name="Liu Y."/>
            <person name="Malik S.-B."/>
            <person name="Maier U.G."/>
            <person name="McRose D."/>
            <person name="Mock T."/>
            <person name="Neilson J.A."/>
            <person name="Onodera N.T."/>
            <person name="Poole A.M."/>
            <person name="Pritham E.J."/>
            <person name="Richards T.A."/>
            <person name="Rocap G."/>
            <person name="Roy S.W."/>
            <person name="Sarai C."/>
            <person name="Schaack S."/>
            <person name="Shirato S."/>
            <person name="Slamovits C.H."/>
            <person name="Spencer D.F."/>
            <person name="Suzuki S."/>
            <person name="Worden A.Z."/>
            <person name="Zauner S."/>
            <person name="Barry K."/>
            <person name="Bell C."/>
            <person name="Bharti A.K."/>
            <person name="Crow J.A."/>
            <person name="Grimwood J."/>
            <person name="Kramer R."/>
            <person name="Lindquist E."/>
            <person name="Lucas S."/>
            <person name="Salamov A."/>
            <person name="McFadden G.I."/>
            <person name="Lane C.E."/>
            <person name="Keeling P.J."/>
            <person name="Gray M.W."/>
            <person name="Grigoriev I.V."/>
            <person name="Archibald J.M."/>
        </authorList>
    </citation>
    <scope>NUCLEOTIDE SEQUENCE</scope>
    <source>
        <strain evidence="4">CCMP2712</strain>
    </source>
</reference>
<dbReference type="PaxDb" id="55529-EKX33625"/>
<dbReference type="EMBL" id="JH993134">
    <property type="protein sequence ID" value="EKX33625.1"/>
    <property type="molecule type" value="Genomic_DNA"/>
</dbReference>
<feature type="region of interest" description="Disordered" evidence="1">
    <location>
        <begin position="335"/>
        <end position="382"/>
    </location>
</feature>
<dbReference type="KEGG" id="gtt:GUITHDRAFT_147755"/>
<evidence type="ECO:0000313" key="3">
    <source>
        <dbReference type="EnsemblProtists" id="EKX33625"/>
    </source>
</evidence>
<accession>L1ICR0</accession>
<reference evidence="2 4" key="1">
    <citation type="journal article" date="2012" name="Nature">
        <title>Algal genomes reveal evolutionary mosaicism and the fate of nucleomorphs.</title>
        <authorList>
            <consortium name="DOE Joint Genome Institute"/>
            <person name="Curtis B.A."/>
            <person name="Tanifuji G."/>
            <person name="Burki F."/>
            <person name="Gruber A."/>
            <person name="Irimia M."/>
            <person name="Maruyama S."/>
            <person name="Arias M.C."/>
            <person name="Ball S.G."/>
            <person name="Gile G.H."/>
            <person name="Hirakawa Y."/>
            <person name="Hopkins J.F."/>
            <person name="Kuo A."/>
            <person name="Rensing S.A."/>
            <person name="Schmutz J."/>
            <person name="Symeonidi A."/>
            <person name="Elias M."/>
            <person name="Eveleigh R.J."/>
            <person name="Herman E.K."/>
            <person name="Klute M.J."/>
            <person name="Nakayama T."/>
            <person name="Obornik M."/>
            <person name="Reyes-Prieto A."/>
            <person name="Armbrust E.V."/>
            <person name="Aves S.J."/>
            <person name="Beiko R.G."/>
            <person name="Coutinho P."/>
            <person name="Dacks J.B."/>
            <person name="Durnford D.G."/>
            <person name="Fast N.M."/>
            <person name="Green B.R."/>
            <person name="Grisdale C.J."/>
            <person name="Hempel F."/>
            <person name="Henrissat B."/>
            <person name="Hoppner M.P."/>
            <person name="Ishida K."/>
            <person name="Kim E."/>
            <person name="Koreny L."/>
            <person name="Kroth P.G."/>
            <person name="Liu Y."/>
            <person name="Malik S.B."/>
            <person name="Maier U.G."/>
            <person name="McRose D."/>
            <person name="Mock T."/>
            <person name="Neilson J.A."/>
            <person name="Onodera N.T."/>
            <person name="Poole A.M."/>
            <person name="Pritham E.J."/>
            <person name="Richards T.A."/>
            <person name="Rocap G."/>
            <person name="Roy S.W."/>
            <person name="Sarai C."/>
            <person name="Schaack S."/>
            <person name="Shirato S."/>
            <person name="Slamovits C.H."/>
            <person name="Spencer D.F."/>
            <person name="Suzuki S."/>
            <person name="Worden A.Z."/>
            <person name="Zauner S."/>
            <person name="Barry K."/>
            <person name="Bell C."/>
            <person name="Bharti A.K."/>
            <person name="Crow J.A."/>
            <person name="Grimwood J."/>
            <person name="Kramer R."/>
            <person name="Lindquist E."/>
            <person name="Lucas S."/>
            <person name="Salamov A."/>
            <person name="McFadden G.I."/>
            <person name="Lane C.E."/>
            <person name="Keeling P.J."/>
            <person name="Gray M.W."/>
            <person name="Grigoriev I.V."/>
            <person name="Archibald J.M."/>
        </authorList>
    </citation>
    <scope>NUCLEOTIDE SEQUENCE</scope>
    <source>
        <strain evidence="2 4">CCMP2712</strain>
    </source>
</reference>
<dbReference type="GeneID" id="17290371"/>
<sequence>MSMYYSDDGVIQDGDTLEEVQEKARKHGRAIAMDFLGTAVRRQVPCEINRCRFFLEQYERNMREEKNASLVRLFRMKITMFASIIETLRIHMKDAPEIGPEYRAPEYRDKGRGGEYSMREREIIREWEKGRRDECMGVSPPLHSTCAYTGRIRPAFPRICPSRENGGGAMQGAEGATRGSAGSVKYVSSLTSKCFRSHDVCVMCGVLLANDEGRRSKTVRTFLGMLENRWRKTPYMWAVLNQLVSSAASPNERLTACTACINWIRRSVVRNYYLAILPEHLRLALQESGGDVNQCIRRVVLRWFNDVNNRSPIFRHPDTAYVVRKALGWTGDPLREEEEKGEGAEQTADEPQTPGYTQTPSDAQTPMYEIVDDDEEGSGEEYESGVWVREMGVCGMMGSAGITALKGPASQQVVGNSLVYTLEVEDRGRMAERLSELEDIVRLESLSESPHCGALQSASYKGFQREALAWARGYRPVPPGGCHFPANLGYVTFIGGRLSYILPLPDAPKGEPMEDRYLNRFTSYIASALQVDVGKIKEFLHDPRGEDAWYSTFSNVVWSIENIQNLAIAVVDGAYPYIKGKKKSYDGTVQDRVLRSLIYTNVRGMVNTLYNDRNQEKIVKVLQDVSIIPAQYYIYSIVGAIAMHFPGVCERVDPLERHVDSILKLLRKDDSPNAADMERAEYLFGIIREIIWNDLRVDQHKLLTLLLLFMNKNRAKIGMEPIQLKSSGSSILPRVGARIPLRATASEGEVRAVEGAKLPFVGALQIVCRRKGLEHNIIEHAIAWVSCRNSYSAVPMGGGVFLVSGDLATAELQHLQVMAVAAGPSVAKLVSIGAPPNVKDIHMGTGRLPLRAVLEMAVGGEALEEGESSNGFMSVGFDPVQPDVEIVVRAVPLPGGLGGKFSAMNRTALGEYRRMEDKLIPMGQDRINRYNMQQNVVALNFCQEMERRGIKRHPEGVMSGLFVSSIGNTLVDVLTNMDVIMQEKIRISRTTALDAFGITALLFRMTGLSAHDRVDERVAADCLANVGGLFASDLTYASDVKPLLPEKRPQDLKPLLDRSDGEEEVVVVYEDSGMGSGMGSGSSRVGSSMKALGRDAGADARKNDLETVPAYAMSEDIMVPFSDIFLRMSHAQETLFNHLSDTERRGYLEGLRSGDCEDLSHMGILGFSYMRRFCVRLSSKCGVIYDEYPELERMTKEAFAEEVYRSIRAQEEVKDWTDDELRGVIRQCGEFGEHLHDTSMRAVLMTAKAAKMSATGKPMNMPPAGHCAAMIVRGRSSVEAAARSRPETSLTSGMENQQSSYDRILTEMTTAVRIESFVGREEVTGKPASYVSQKIRANGGLPNPLSEATFYNKCTMFMAPTREMKPWMHIGKLDGIFWHVVSTIGDTMLLKHSTVGVPITEAVSSTDKELRGIKVDFTEAERQETLMMARYALPPIESNTALIGRKLDRPLPRCIYGPNTIPIGYIVEKRESPEIAAWVAQNPAQRYLVNLGSKTIAVHQMNKCAMKGLRETLMKQDRVNIVDSV</sequence>
<dbReference type="EnsemblProtists" id="EKX33625">
    <property type="protein sequence ID" value="EKX33625"/>
    <property type="gene ID" value="GUITHDRAFT_147755"/>
</dbReference>
<keyword evidence="4" id="KW-1185">Reference proteome</keyword>
<proteinExistence type="predicted"/>